<sequence>MLSAFQTELAAVESFIEVLQREQTSLVTINVDQLIALSTEKLKQAEQLGRLAQARVAALERLGVAADRAHMEAWLADQPQELAAAWNALIEATKRAQWINQSNGRLIETQLQHNQQALNTLVSAANQSSVYGADGQPRTTYPASQRSLGKG</sequence>
<comment type="caution">
    <text evidence="3">The sequence shown here is derived from an EMBL/GenBank/DDBJ whole genome shotgun (WGS) entry which is preliminary data.</text>
</comment>
<dbReference type="InterPro" id="IPR007809">
    <property type="entry name" value="FlgN-like"/>
</dbReference>
<reference evidence="3" key="1">
    <citation type="submission" date="2016-10" db="EMBL/GenBank/DDBJ databases">
        <title>Sequence of Gallionella enrichment culture.</title>
        <authorList>
            <person name="Poehlein A."/>
            <person name="Muehling M."/>
            <person name="Daniel R."/>
        </authorList>
    </citation>
    <scope>NUCLEOTIDE SEQUENCE</scope>
</reference>
<dbReference type="InterPro" id="IPR036679">
    <property type="entry name" value="FlgN-like_sf"/>
</dbReference>
<feature type="region of interest" description="Disordered" evidence="2">
    <location>
        <begin position="129"/>
        <end position="151"/>
    </location>
</feature>
<dbReference type="Gene3D" id="1.20.58.300">
    <property type="entry name" value="FlgN-like"/>
    <property type="match status" value="1"/>
</dbReference>
<dbReference type="EMBL" id="MLJW01002692">
    <property type="protein sequence ID" value="OIQ73914.1"/>
    <property type="molecule type" value="Genomic_DNA"/>
</dbReference>
<dbReference type="SUPFAM" id="SSF140566">
    <property type="entry name" value="FlgN-like"/>
    <property type="match status" value="1"/>
</dbReference>
<proteinExistence type="predicted"/>
<protein>
    <submittedName>
        <fullName evidence="3">FlgN protein</fullName>
    </submittedName>
</protein>
<evidence type="ECO:0000256" key="2">
    <source>
        <dbReference type="SAM" id="MobiDB-lite"/>
    </source>
</evidence>
<dbReference type="GO" id="GO:0044780">
    <property type="term" value="P:bacterial-type flagellum assembly"/>
    <property type="evidence" value="ECO:0007669"/>
    <property type="project" value="InterPro"/>
</dbReference>
<feature type="compositionally biased region" description="Polar residues" evidence="2">
    <location>
        <begin position="137"/>
        <end position="151"/>
    </location>
</feature>
<dbReference type="AlphaFoldDB" id="A0A1J5PRZ5"/>
<evidence type="ECO:0000313" key="3">
    <source>
        <dbReference type="EMBL" id="OIQ73914.1"/>
    </source>
</evidence>
<gene>
    <name evidence="3" type="ORF">GALL_444440</name>
</gene>
<evidence type="ECO:0000256" key="1">
    <source>
        <dbReference type="ARBA" id="ARBA00022795"/>
    </source>
</evidence>
<keyword evidence="1" id="KW-1005">Bacterial flagellum biogenesis</keyword>
<accession>A0A1J5PRZ5</accession>
<name>A0A1J5PRZ5_9ZZZZ</name>
<organism evidence="3">
    <name type="scientific">mine drainage metagenome</name>
    <dbReference type="NCBI Taxonomy" id="410659"/>
    <lineage>
        <taxon>unclassified sequences</taxon>
        <taxon>metagenomes</taxon>
        <taxon>ecological metagenomes</taxon>
    </lineage>
</organism>
<dbReference type="Pfam" id="PF05130">
    <property type="entry name" value="FlgN"/>
    <property type="match status" value="1"/>
</dbReference>